<organism evidence="2 3">
    <name type="scientific">Sphaerotilus natans subsp. natans DSM 6575</name>
    <dbReference type="NCBI Taxonomy" id="1286631"/>
    <lineage>
        <taxon>Bacteria</taxon>
        <taxon>Pseudomonadati</taxon>
        <taxon>Pseudomonadota</taxon>
        <taxon>Betaproteobacteria</taxon>
        <taxon>Burkholderiales</taxon>
        <taxon>Sphaerotilaceae</taxon>
        <taxon>Sphaerotilus</taxon>
    </lineage>
</organism>
<comment type="caution">
    <text evidence="2">The sequence shown here is derived from an EMBL/GenBank/DDBJ whole genome shotgun (WGS) entry which is preliminary data.</text>
</comment>
<keyword evidence="3" id="KW-1185">Reference proteome</keyword>
<dbReference type="EMBL" id="AZRA01000102">
    <property type="protein sequence ID" value="KDB51015.1"/>
    <property type="molecule type" value="Genomic_DNA"/>
</dbReference>
<accession>A0A059KI47</accession>
<name>A0A059KI47_9BURK</name>
<evidence type="ECO:0000313" key="2">
    <source>
        <dbReference type="EMBL" id="KDB51015.1"/>
    </source>
</evidence>
<reference evidence="2 3" key="1">
    <citation type="journal article" date="2014" name="FEMS Microbiol. Ecol.">
        <title>Sphaerotilus natans encrusted with nanoball-shaped Fe(III) oxide minerals formed by nitrate-reducing mixotrophic Fe(II) oxidation.</title>
        <authorList>
            <person name="Park S."/>
            <person name="Kim D.H."/>
            <person name="Lee J.H."/>
            <person name="Hur H.G."/>
        </authorList>
    </citation>
    <scope>NUCLEOTIDE SEQUENCE [LARGE SCALE GENOMIC DNA]</scope>
    <source>
        <strain evidence="2 3">DSM 6575</strain>
    </source>
</reference>
<evidence type="ECO:0000256" key="1">
    <source>
        <dbReference type="SAM" id="MobiDB-lite"/>
    </source>
</evidence>
<dbReference type="AlphaFoldDB" id="A0A059KI47"/>
<feature type="region of interest" description="Disordered" evidence="1">
    <location>
        <begin position="39"/>
        <end position="64"/>
    </location>
</feature>
<evidence type="ECO:0000313" key="3">
    <source>
        <dbReference type="Proteomes" id="UP000026714"/>
    </source>
</evidence>
<gene>
    <name evidence="2" type="ORF">X805_33860</name>
</gene>
<protein>
    <submittedName>
        <fullName evidence="2">Uncharacterized protein</fullName>
    </submittedName>
</protein>
<sequence>MFRAGAVGGGVVRVAHEVRQAGQRRAGSRMQGRAATGGALAGSIDCSQRRRPRSALRPARPIRAGRHHRCRGWRGPAATLCCPMRSEDRKNSQMPCRNRYFFNPRFRRLSVTRCTIVTSTHSYRERSCSDSPSFRWFPRRRFPGK</sequence>
<proteinExistence type="predicted"/>
<dbReference type="Proteomes" id="UP000026714">
    <property type="component" value="Unassembled WGS sequence"/>
</dbReference>